<proteinExistence type="predicted"/>
<comment type="caution">
    <text evidence="1">The sequence shown here is derived from an EMBL/GenBank/DDBJ whole genome shotgun (WGS) entry which is preliminary data.</text>
</comment>
<dbReference type="Proteomes" id="UP000235943">
    <property type="component" value="Unassembled WGS sequence"/>
</dbReference>
<dbReference type="EMBL" id="POUC01000191">
    <property type="protein sequence ID" value="PNG19732.1"/>
    <property type="molecule type" value="Genomic_DNA"/>
</dbReference>
<evidence type="ECO:0000313" key="2">
    <source>
        <dbReference type="Proteomes" id="UP000235943"/>
    </source>
</evidence>
<dbReference type="AlphaFoldDB" id="A0A2N8TL42"/>
<keyword evidence="2" id="KW-1185">Reference proteome</keyword>
<evidence type="ECO:0000313" key="1">
    <source>
        <dbReference type="EMBL" id="PNG19732.1"/>
    </source>
</evidence>
<dbReference type="PROSITE" id="PS51257">
    <property type="entry name" value="PROKAR_LIPOPROTEIN"/>
    <property type="match status" value="1"/>
</dbReference>
<sequence length="105" mass="11238">MSDTQRRQSLLAAHSAALYVQVVSPVPPSTVTVACHTFAPGEPSVDVNFHMDRDGVQQLAEALGVETTTRPHSKTDPQMYTVATAVVAGIPVKIWTLEDAPEVTP</sequence>
<accession>A0A2N8TL42</accession>
<dbReference type="OrthoDB" id="9847814at2"/>
<dbReference type="RefSeq" id="WP_102911128.1">
    <property type="nucleotide sequence ID" value="NZ_POUC01000191.1"/>
</dbReference>
<name>A0A2N8TL42_9ACTN</name>
<gene>
    <name evidence="1" type="ORF">C1J00_24010</name>
</gene>
<organism evidence="1 2">
    <name type="scientific">Streptomyces cahuitamycinicus</name>
    <dbReference type="NCBI Taxonomy" id="2070367"/>
    <lineage>
        <taxon>Bacteria</taxon>
        <taxon>Bacillati</taxon>
        <taxon>Actinomycetota</taxon>
        <taxon>Actinomycetes</taxon>
        <taxon>Kitasatosporales</taxon>
        <taxon>Streptomycetaceae</taxon>
        <taxon>Streptomyces</taxon>
    </lineage>
</organism>
<protein>
    <submittedName>
        <fullName evidence="1">Uncharacterized protein</fullName>
    </submittedName>
</protein>
<reference evidence="1 2" key="1">
    <citation type="submission" date="2018-01" db="EMBL/GenBank/DDBJ databases">
        <title>Draft genome sequence of Streptomyces sp. 13K301.</title>
        <authorList>
            <person name="Sahin N."/>
            <person name="Saygin H."/>
            <person name="Ay H."/>
        </authorList>
    </citation>
    <scope>NUCLEOTIDE SEQUENCE [LARGE SCALE GENOMIC DNA]</scope>
    <source>
        <strain evidence="1 2">13K301</strain>
    </source>
</reference>